<dbReference type="InterPro" id="IPR000043">
    <property type="entry name" value="Adenosylhomocysteinase-like"/>
</dbReference>
<name>A0ABU2F519_HALAR</name>
<feature type="binding site" evidence="4">
    <location>
        <position position="189"/>
    </location>
    <ligand>
        <name>substrate</name>
    </ligand>
</feature>
<evidence type="ECO:0000313" key="7">
    <source>
        <dbReference type="EMBL" id="MDS0255115.1"/>
    </source>
</evidence>
<dbReference type="HAMAP" id="MF_00563">
    <property type="entry name" value="AdoHcyase"/>
    <property type="match status" value="1"/>
</dbReference>
<evidence type="ECO:0000256" key="2">
    <source>
        <dbReference type="ARBA" id="ARBA00022563"/>
    </source>
</evidence>
<evidence type="ECO:0000256" key="4">
    <source>
        <dbReference type="HAMAP-Rule" id="MF_00563"/>
    </source>
</evidence>
<comment type="caution">
    <text evidence="4">Lacks conserved residue(s) required for the propagation of feature annotation.</text>
</comment>
<evidence type="ECO:0000256" key="1">
    <source>
        <dbReference type="ARBA" id="ARBA00007122"/>
    </source>
</evidence>
<dbReference type="PANTHER" id="PTHR23420:SF0">
    <property type="entry name" value="ADENOSYLHOMOCYSTEINASE"/>
    <property type="match status" value="1"/>
</dbReference>
<comment type="catalytic activity">
    <reaction evidence="4">
        <text>S-adenosyl-L-homocysteine + H2O = L-homocysteine + adenosine</text>
        <dbReference type="Rhea" id="RHEA:21708"/>
        <dbReference type="ChEBI" id="CHEBI:15377"/>
        <dbReference type="ChEBI" id="CHEBI:16335"/>
        <dbReference type="ChEBI" id="CHEBI:57856"/>
        <dbReference type="ChEBI" id="CHEBI:58199"/>
        <dbReference type="EC" id="3.13.2.1"/>
    </reaction>
</comment>
<comment type="cofactor">
    <cofactor evidence="4">
        <name>NAD(+)</name>
        <dbReference type="ChEBI" id="CHEBI:57540"/>
    </cofactor>
    <text evidence="4">Binds 1 NAD(+) per subunit.</text>
</comment>
<comment type="caution">
    <text evidence="7">The sequence shown here is derived from an EMBL/GenBank/DDBJ whole genome shotgun (WGS) entry which is preliminary data.</text>
</comment>
<dbReference type="SUPFAM" id="SSF52283">
    <property type="entry name" value="Formate/glycerate dehydrogenase catalytic domain-like"/>
    <property type="match status" value="1"/>
</dbReference>
<organism evidence="7 8">
    <name type="scientific">Haloarcula argentinensis</name>
    <dbReference type="NCBI Taxonomy" id="43776"/>
    <lineage>
        <taxon>Archaea</taxon>
        <taxon>Methanobacteriati</taxon>
        <taxon>Methanobacteriota</taxon>
        <taxon>Stenosarchaea group</taxon>
        <taxon>Halobacteria</taxon>
        <taxon>Halobacteriales</taxon>
        <taxon>Haloarculaceae</taxon>
        <taxon>Haloarcula</taxon>
    </lineage>
</organism>
<feature type="domain" description="S-adenosyl-L-homocysteine hydrolase NAD binding" evidence="6">
    <location>
        <begin position="190"/>
        <end position="351"/>
    </location>
</feature>
<dbReference type="InterPro" id="IPR015878">
    <property type="entry name" value="Ado_hCys_hydrolase_NAD-bd"/>
</dbReference>
<feature type="binding site" evidence="4">
    <location>
        <position position="242"/>
    </location>
    <ligand>
        <name>NAD(+)</name>
        <dbReference type="ChEBI" id="CHEBI:57540"/>
    </ligand>
</feature>
<dbReference type="Gene3D" id="3.40.50.1480">
    <property type="entry name" value="Adenosylhomocysteinase-like"/>
    <property type="match status" value="1"/>
</dbReference>
<feature type="binding site" evidence="4">
    <location>
        <position position="130"/>
    </location>
    <ligand>
        <name>substrate</name>
    </ligand>
</feature>
<reference evidence="7 8" key="1">
    <citation type="submission" date="2022-06" db="EMBL/GenBank/DDBJ databases">
        <title>Haloarcula sp. a new haloarchaeum isolate from saline soil.</title>
        <authorList>
            <person name="Strakova D."/>
            <person name="Galisteo C."/>
            <person name="Sanchez-Porro C."/>
            <person name="Ventosa A."/>
        </authorList>
    </citation>
    <scope>NUCLEOTIDE SEQUENCE [LARGE SCALE GENOMIC DNA]</scope>
    <source>
        <strain evidence="7 8">JCM 15760</strain>
    </source>
</reference>
<evidence type="ECO:0000256" key="3">
    <source>
        <dbReference type="ARBA" id="ARBA00023027"/>
    </source>
</evidence>
<comment type="function">
    <text evidence="4">May play a key role in the regulation of the intracellular concentration of adenosylhomocysteine.</text>
</comment>
<dbReference type="RefSeq" id="WP_005536650.1">
    <property type="nucleotide sequence ID" value="NZ_BAABDY010000004.1"/>
</dbReference>
<dbReference type="CDD" id="cd00401">
    <property type="entry name" value="SAHH"/>
    <property type="match status" value="1"/>
</dbReference>
<proteinExistence type="inferred from homology"/>
<feature type="binding site" evidence="4">
    <location>
        <position position="345"/>
    </location>
    <ligand>
        <name>NAD(+)</name>
        <dbReference type="ChEBI" id="CHEBI:57540"/>
    </ligand>
</feature>
<comment type="subcellular location">
    <subcellularLocation>
        <location evidence="4">Cytoplasm</location>
    </subcellularLocation>
</comment>
<dbReference type="EMBL" id="JAMQCP010000002">
    <property type="protein sequence ID" value="MDS0255115.1"/>
    <property type="molecule type" value="Genomic_DNA"/>
</dbReference>
<dbReference type="PIRSF" id="PIRSF001109">
    <property type="entry name" value="Ad_hcy_hydrolase"/>
    <property type="match status" value="1"/>
</dbReference>
<dbReference type="NCBIfam" id="TIGR00936">
    <property type="entry name" value="ahcY"/>
    <property type="match status" value="1"/>
</dbReference>
<dbReference type="Pfam" id="PF00670">
    <property type="entry name" value="AdoHcyase_NAD"/>
    <property type="match status" value="1"/>
</dbReference>
<dbReference type="Gene3D" id="3.40.50.720">
    <property type="entry name" value="NAD(P)-binding Rossmann-like Domain"/>
    <property type="match status" value="1"/>
</dbReference>
<feature type="binding site" evidence="4">
    <location>
        <position position="190"/>
    </location>
    <ligand>
        <name>NAD(+)</name>
        <dbReference type="ChEBI" id="CHEBI:57540"/>
    </ligand>
</feature>
<keyword evidence="4" id="KW-0963">Cytoplasm</keyword>
<keyword evidence="2 4" id="KW-0554">One-carbon metabolism</keyword>
<evidence type="ECO:0000313" key="8">
    <source>
        <dbReference type="Proteomes" id="UP001248536"/>
    </source>
</evidence>
<dbReference type="PROSITE" id="PS00738">
    <property type="entry name" value="ADOHCYASE_1"/>
    <property type="match status" value="1"/>
</dbReference>
<dbReference type="PROSITE" id="PS00739">
    <property type="entry name" value="ADOHCYASE_2"/>
    <property type="match status" value="1"/>
</dbReference>
<keyword evidence="3 4" id="KW-0520">NAD</keyword>
<comment type="pathway">
    <text evidence="4">Amino-acid biosynthesis; L-homocysteine biosynthesis; L-homocysteine from S-adenosyl-L-homocysteine: step 1/1.</text>
</comment>
<dbReference type="InterPro" id="IPR036291">
    <property type="entry name" value="NAD(P)-bd_dom_sf"/>
</dbReference>
<keyword evidence="4 7" id="KW-0378">Hydrolase</keyword>
<feature type="binding site" evidence="4">
    <location>
        <position position="155"/>
    </location>
    <ligand>
        <name>substrate</name>
    </ligand>
</feature>
<accession>A0ABU2F519</accession>
<dbReference type="Pfam" id="PF05221">
    <property type="entry name" value="AdoHcyase"/>
    <property type="match status" value="1"/>
</dbReference>
<feature type="binding site" evidence="4">
    <location>
        <begin position="219"/>
        <end position="224"/>
    </location>
    <ligand>
        <name>NAD(+)</name>
        <dbReference type="ChEBI" id="CHEBI:57540"/>
    </ligand>
</feature>
<feature type="binding site" evidence="4">
    <location>
        <position position="277"/>
    </location>
    <ligand>
        <name>NAD(+)</name>
        <dbReference type="ChEBI" id="CHEBI:57540"/>
    </ligand>
</feature>
<protein>
    <recommendedName>
        <fullName evidence="4">Adenosylhomocysteinase</fullName>
        <ecNumber evidence="4">3.13.2.1</ecNumber>
    </recommendedName>
    <alternativeName>
        <fullName evidence="4">S-adenosyl-L-homocysteine hydrolase</fullName>
        <shortName evidence="4">AdoHcyase</shortName>
    </alternativeName>
</protein>
<feature type="binding site" evidence="4">
    <location>
        <begin position="156"/>
        <end position="158"/>
    </location>
    <ligand>
        <name>NAD(+)</name>
        <dbReference type="ChEBI" id="CHEBI:57540"/>
    </ligand>
</feature>
<dbReference type="NCBIfam" id="NF004005">
    <property type="entry name" value="PRK05476.2-3"/>
    <property type="match status" value="1"/>
</dbReference>
<evidence type="ECO:0000259" key="6">
    <source>
        <dbReference type="SMART" id="SM00997"/>
    </source>
</evidence>
<dbReference type="SUPFAM" id="SSF51735">
    <property type="entry name" value="NAD(P)-binding Rossmann-fold domains"/>
    <property type="match status" value="1"/>
</dbReference>
<gene>
    <name evidence="4" type="primary">ahcY</name>
    <name evidence="7" type="ORF">NC662_15480</name>
</gene>
<dbReference type="InterPro" id="IPR020082">
    <property type="entry name" value="S-Ado-L-homoCys_hydrolase_CS"/>
</dbReference>
<dbReference type="InterPro" id="IPR042172">
    <property type="entry name" value="Adenosylhomocyst_ase-like_sf"/>
</dbReference>
<feature type="binding site" evidence="4">
    <location>
        <position position="185"/>
    </location>
    <ligand>
        <name>substrate</name>
    </ligand>
</feature>
<dbReference type="PANTHER" id="PTHR23420">
    <property type="entry name" value="ADENOSYLHOMOCYSTEINASE"/>
    <property type="match status" value="1"/>
</dbReference>
<dbReference type="Proteomes" id="UP001248536">
    <property type="component" value="Unassembled WGS sequence"/>
</dbReference>
<sequence>MTTPISERLDDLDEARDSGRRKMDWAIQHMPICGALREEFEAEQPFAGERIGMAMHVEAKTAVLAEILAIGGAEVAITGCNPLSTHDDVSAALDAVDGITSYAERGVDDEEYYEAIEAVIGHKPTITVDDGMDLVAAIHEDYPELIDTIIGGAEETTTGVHRLRAMDDDGELDYPVFAVNDTPMKRLFDNVHGTGESSLASIAMTTNLSWAGKTVVVSGYGDCGKGVAKKASGQNADVIVTEVEPRRALEAHMEGYEVKPMAEAAAEGDVFITTTGNRDVIVEEHFEAMQDGVLLANAGHFDVEVDLDALSDLAADTYEARDGVQTYEMADGRRLNVLAEGRLVNLATPIALGHPVEVMDQSFGVQAVCVRELVENGDDYEAGVHAVPDRLDKEVAEIKLDAEGVEFDSLTETQAEYMDSWQHGT</sequence>
<feature type="binding site" evidence="4">
    <location>
        <begin position="298"/>
        <end position="300"/>
    </location>
    <ligand>
        <name>NAD(+)</name>
        <dbReference type="ChEBI" id="CHEBI:57540"/>
    </ligand>
</feature>
<dbReference type="EC" id="3.13.2.1" evidence="4"/>
<dbReference type="SMART" id="SM00996">
    <property type="entry name" value="AdoHcyase"/>
    <property type="match status" value="1"/>
</dbReference>
<dbReference type="SMART" id="SM00997">
    <property type="entry name" value="AdoHcyase_NAD"/>
    <property type="match status" value="1"/>
</dbReference>
<keyword evidence="8" id="KW-1185">Reference proteome</keyword>
<comment type="similarity">
    <text evidence="1 4 5">Belongs to the adenosylhomocysteinase family.</text>
</comment>
<dbReference type="GO" id="GO:0004013">
    <property type="term" value="F:adenosylhomocysteinase activity"/>
    <property type="evidence" value="ECO:0007669"/>
    <property type="project" value="UniProtKB-EC"/>
</dbReference>
<evidence type="ECO:0000256" key="5">
    <source>
        <dbReference type="RuleBase" id="RU004166"/>
    </source>
</evidence>